<dbReference type="RefSeq" id="WP_089687252.1">
    <property type="nucleotide sequence ID" value="NZ_FNFO01000012.1"/>
</dbReference>
<evidence type="ECO:0000313" key="5">
    <source>
        <dbReference type="Proteomes" id="UP000198510"/>
    </source>
</evidence>
<dbReference type="EMBL" id="FNFO01000012">
    <property type="protein sequence ID" value="SDM34656.1"/>
    <property type="molecule type" value="Genomic_DNA"/>
</dbReference>
<dbReference type="Proteomes" id="UP000198510">
    <property type="component" value="Unassembled WGS sequence"/>
</dbReference>
<keyword evidence="3" id="KW-0732">Signal</keyword>
<dbReference type="OrthoDB" id="9803927at2"/>
<dbReference type="GO" id="GO:0017057">
    <property type="term" value="F:6-phosphogluconolactonase activity"/>
    <property type="evidence" value="ECO:0007669"/>
    <property type="project" value="TreeGrafter"/>
</dbReference>
<proteinExistence type="inferred from homology"/>
<sequence>MKNVFNLPLLLVLMLGLFSSCEYFEDFTPPPGHGQGPAANVVFVSTNQPSGNAIMVYKREKDGTLMPHGSYPTGGKGIDGGLGSQGALVMHDGRLFVVNAGSNEVSVFEIDGYELTLVERVASGGMMPTSLTVHNDLLYVMNAGGEGNLTGFRVRDDGTLKFIPSSTRYFSNDGTGPAPAPAQIEFSPNGRTLVATERATNYLLTFSVLPLGTLGNRQISMSSGQTPFGFAFNTDDQLVVSEAFGGAENASALSSYRIKPNGTLATLSGSVGTDQTAACWVAITDDHRYAYTTNTGSGNLTGYKIASTGELGRLSASGNDGDTGLDSRPIDLALSRSSKFLYALNAEGSISGFAVQMDGSLASLGKIMDLDPTPAGIVAR</sequence>
<dbReference type="AlphaFoldDB" id="A0A1G9SGN5"/>
<evidence type="ECO:0000256" key="1">
    <source>
        <dbReference type="ARBA" id="ARBA00005564"/>
    </source>
</evidence>
<reference evidence="4 5" key="1">
    <citation type="submission" date="2016-10" db="EMBL/GenBank/DDBJ databases">
        <authorList>
            <person name="de Groot N.N."/>
        </authorList>
    </citation>
    <scope>NUCLEOTIDE SEQUENCE [LARGE SCALE GENOMIC DNA]</scope>
    <source>
        <strain evidence="4 5">DSM 25186</strain>
    </source>
</reference>
<evidence type="ECO:0000256" key="2">
    <source>
        <dbReference type="ARBA" id="ARBA00022526"/>
    </source>
</evidence>
<dbReference type="PANTHER" id="PTHR30344">
    <property type="entry name" value="6-PHOSPHOGLUCONOLACTONASE-RELATED"/>
    <property type="match status" value="1"/>
</dbReference>
<dbReference type="PANTHER" id="PTHR30344:SF1">
    <property type="entry name" value="6-PHOSPHOGLUCONOLACTONASE"/>
    <property type="match status" value="1"/>
</dbReference>
<feature type="signal peptide" evidence="3">
    <location>
        <begin position="1"/>
        <end position="24"/>
    </location>
</feature>
<keyword evidence="5" id="KW-1185">Reference proteome</keyword>
<evidence type="ECO:0000256" key="3">
    <source>
        <dbReference type="SAM" id="SignalP"/>
    </source>
</evidence>
<accession>A0A1G9SGN5</accession>
<dbReference type="GO" id="GO:0016853">
    <property type="term" value="F:isomerase activity"/>
    <property type="evidence" value="ECO:0007669"/>
    <property type="project" value="UniProtKB-KW"/>
</dbReference>
<dbReference type="SUPFAM" id="SSF50974">
    <property type="entry name" value="Nitrous oxide reductase, N-terminal domain"/>
    <property type="match status" value="1"/>
</dbReference>
<comment type="similarity">
    <text evidence="1">Belongs to the cycloisomerase 2 family.</text>
</comment>
<dbReference type="Gene3D" id="2.130.10.10">
    <property type="entry name" value="YVTN repeat-like/Quinoprotein amine dehydrogenase"/>
    <property type="match status" value="2"/>
</dbReference>
<dbReference type="InterPro" id="IPR015943">
    <property type="entry name" value="WD40/YVTN_repeat-like_dom_sf"/>
</dbReference>
<organism evidence="4 5">
    <name type="scientific">Catalinimonas alkaloidigena</name>
    <dbReference type="NCBI Taxonomy" id="1075417"/>
    <lineage>
        <taxon>Bacteria</taxon>
        <taxon>Pseudomonadati</taxon>
        <taxon>Bacteroidota</taxon>
        <taxon>Cytophagia</taxon>
        <taxon>Cytophagales</taxon>
        <taxon>Catalimonadaceae</taxon>
        <taxon>Catalinimonas</taxon>
    </lineage>
</organism>
<dbReference type="InterPro" id="IPR019405">
    <property type="entry name" value="Lactonase_7-beta_prop"/>
</dbReference>
<evidence type="ECO:0000313" key="4">
    <source>
        <dbReference type="EMBL" id="SDM34656.1"/>
    </source>
</evidence>
<dbReference type="Pfam" id="PF10282">
    <property type="entry name" value="Lactonase"/>
    <property type="match status" value="2"/>
</dbReference>
<gene>
    <name evidence="4" type="ORF">SAMN05421823_112159</name>
</gene>
<dbReference type="STRING" id="1075417.SAMN05421823_112159"/>
<keyword evidence="2" id="KW-0313">Glucose metabolism</keyword>
<keyword evidence="2" id="KW-0119">Carbohydrate metabolism</keyword>
<feature type="chain" id="PRO_5011661379" evidence="3">
    <location>
        <begin position="25"/>
        <end position="380"/>
    </location>
</feature>
<dbReference type="InterPro" id="IPR050282">
    <property type="entry name" value="Cycloisomerase_2"/>
</dbReference>
<dbReference type="InterPro" id="IPR011045">
    <property type="entry name" value="N2O_reductase_N"/>
</dbReference>
<dbReference type="PROSITE" id="PS51257">
    <property type="entry name" value="PROKAR_LIPOPROTEIN"/>
    <property type="match status" value="1"/>
</dbReference>
<dbReference type="GO" id="GO:0006006">
    <property type="term" value="P:glucose metabolic process"/>
    <property type="evidence" value="ECO:0007669"/>
    <property type="project" value="UniProtKB-KW"/>
</dbReference>
<protein>
    <submittedName>
        <fullName evidence="4">6-phosphogluconolactonase, cycloisomerase 2 family</fullName>
    </submittedName>
</protein>
<keyword evidence="4" id="KW-0413">Isomerase</keyword>
<name>A0A1G9SGN5_9BACT</name>